<organism evidence="7 8">
    <name type="scientific">Colletotrichum asianum</name>
    <dbReference type="NCBI Taxonomy" id="702518"/>
    <lineage>
        <taxon>Eukaryota</taxon>
        <taxon>Fungi</taxon>
        <taxon>Dikarya</taxon>
        <taxon>Ascomycota</taxon>
        <taxon>Pezizomycotina</taxon>
        <taxon>Sordariomycetes</taxon>
        <taxon>Hypocreomycetidae</taxon>
        <taxon>Glomerellales</taxon>
        <taxon>Glomerellaceae</taxon>
        <taxon>Colletotrichum</taxon>
        <taxon>Colletotrichum gloeosporioides species complex</taxon>
    </lineage>
</organism>
<dbReference type="InterPro" id="IPR036318">
    <property type="entry name" value="FAD-bd_PCMH-like_sf"/>
</dbReference>
<keyword evidence="3" id="KW-0274">FAD</keyword>
<evidence type="ECO:0000256" key="5">
    <source>
        <dbReference type="SAM" id="SignalP"/>
    </source>
</evidence>
<reference evidence="7 8" key="1">
    <citation type="submission" date="2019-12" db="EMBL/GenBank/DDBJ databases">
        <title>A genome sequence resource for the geographically widespread anthracnose pathogen Colletotrichum asianum.</title>
        <authorList>
            <person name="Meng Y."/>
        </authorList>
    </citation>
    <scope>NUCLEOTIDE SEQUENCE [LARGE SCALE GENOMIC DNA]</scope>
    <source>
        <strain evidence="7 8">ICMP 18580</strain>
    </source>
</reference>
<evidence type="ECO:0000256" key="2">
    <source>
        <dbReference type="ARBA" id="ARBA00022630"/>
    </source>
</evidence>
<dbReference type="Pfam" id="PF01565">
    <property type="entry name" value="FAD_binding_4"/>
    <property type="match status" value="1"/>
</dbReference>
<dbReference type="EMBL" id="WOWK01000002">
    <property type="protein sequence ID" value="KAF0331977.1"/>
    <property type="molecule type" value="Genomic_DNA"/>
</dbReference>
<feature type="domain" description="FAD-binding PCMH-type" evidence="6">
    <location>
        <begin position="63"/>
        <end position="236"/>
    </location>
</feature>
<sequence>MALRSSSAKLVLAALMSTATAQSPGQNSSSACDTLQQTLGAITSLPGSDNYTNATQDYFNAAAYLSPSCVVAPTTSQEMSNIVGIFNDTNTQFAIRGGGHMTIANAANIDAPGVLIATSGLSNLILSDDESIIEVGAGNTWSDVYRFLEPYKLAVVGGRAGLVGVPGFLLGGGISFFSNENGWASANVVQYDCVLGNGDIVSATASNEYSDLFLALRGGGNSFAIVTGFHLKTFSLPEVAVGENQYSPNSSAQFLDSIYSFALDGSSDSRVGIEPRVQWIPSLYPDPSYYSILFNNGNTTTPPALINFTQTMEPISSSFIVRPSMYNWTQFADSSRSQLSGLRSAFHVVTIKANRQALEIVHDVFLDMMKTQISGVTNVIGSLAFVPVTEHFLSVSTASGGDPMDVDATQGTYIIVEETVVWSEASDDAKVDQLLTDFDTNVTSQINALGDVMSPFLYLNNAGAGQPVFQGYAGDNLQKMKDVRAKYDPDLIFTNLMPGGWKVEAA</sequence>
<keyword evidence="5" id="KW-0732">Signal</keyword>
<dbReference type="PANTHER" id="PTHR42973:SF54">
    <property type="entry name" value="FAD-BINDING PCMH-TYPE DOMAIN-CONTAINING PROTEIN"/>
    <property type="match status" value="1"/>
</dbReference>
<evidence type="ECO:0000256" key="1">
    <source>
        <dbReference type="ARBA" id="ARBA00005466"/>
    </source>
</evidence>
<evidence type="ECO:0000259" key="6">
    <source>
        <dbReference type="PROSITE" id="PS51387"/>
    </source>
</evidence>
<dbReference type="Gene3D" id="3.30.465.10">
    <property type="match status" value="1"/>
</dbReference>
<dbReference type="PROSITE" id="PS51257">
    <property type="entry name" value="PROKAR_LIPOPROTEIN"/>
    <property type="match status" value="1"/>
</dbReference>
<dbReference type="GO" id="GO:0071949">
    <property type="term" value="F:FAD binding"/>
    <property type="evidence" value="ECO:0007669"/>
    <property type="project" value="InterPro"/>
</dbReference>
<keyword evidence="4" id="KW-0560">Oxidoreductase</keyword>
<proteinExistence type="inferred from homology"/>
<dbReference type="InterPro" id="IPR050416">
    <property type="entry name" value="FAD-linked_Oxidoreductase"/>
</dbReference>
<dbReference type="InterPro" id="IPR016166">
    <property type="entry name" value="FAD-bd_PCMH"/>
</dbReference>
<evidence type="ECO:0000256" key="3">
    <source>
        <dbReference type="ARBA" id="ARBA00022827"/>
    </source>
</evidence>
<comment type="similarity">
    <text evidence="1">Belongs to the oxygen-dependent FAD-linked oxidoreductase family.</text>
</comment>
<dbReference type="PANTHER" id="PTHR42973">
    <property type="entry name" value="BINDING OXIDOREDUCTASE, PUTATIVE (AFU_ORTHOLOGUE AFUA_1G17690)-RELATED"/>
    <property type="match status" value="1"/>
</dbReference>
<name>A0A8H3WTH1_9PEZI</name>
<feature type="signal peptide" evidence="5">
    <location>
        <begin position="1"/>
        <end position="21"/>
    </location>
</feature>
<dbReference type="OrthoDB" id="2151789at2759"/>
<keyword evidence="2" id="KW-0285">Flavoprotein</keyword>
<accession>A0A8H3WTH1</accession>
<gene>
    <name evidence="7" type="ORF">GQ607_001097</name>
</gene>
<comment type="caution">
    <text evidence="7">The sequence shown here is derived from an EMBL/GenBank/DDBJ whole genome shotgun (WGS) entry which is preliminary data.</text>
</comment>
<evidence type="ECO:0000313" key="8">
    <source>
        <dbReference type="Proteomes" id="UP000434172"/>
    </source>
</evidence>
<evidence type="ECO:0000313" key="7">
    <source>
        <dbReference type="EMBL" id="KAF0331977.1"/>
    </source>
</evidence>
<dbReference type="InterPro" id="IPR006094">
    <property type="entry name" value="Oxid_FAD_bind_N"/>
</dbReference>
<protein>
    <submittedName>
        <fullName evidence="7">FAD binding domain protein</fullName>
    </submittedName>
</protein>
<dbReference type="Proteomes" id="UP000434172">
    <property type="component" value="Unassembled WGS sequence"/>
</dbReference>
<dbReference type="PROSITE" id="PS51387">
    <property type="entry name" value="FAD_PCMH"/>
    <property type="match status" value="1"/>
</dbReference>
<dbReference type="SUPFAM" id="SSF56176">
    <property type="entry name" value="FAD-binding/transporter-associated domain-like"/>
    <property type="match status" value="1"/>
</dbReference>
<dbReference type="InterPro" id="IPR016169">
    <property type="entry name" value="FAD-bd_PCMH_sub2"/>
</dbReference>
<dbReference type="AlphaFoldDB" id="A0A8H3WTH1"/>
<dbReference type="GO" id="GO:0016491">
    <property type="term" value="F:oxidoreductase activity"/>
    <property type="evidence" value="ECO:0007669"/>
    <property type="project" value="UniProtKB-KW"/>
</dbReference>
<feature type="chain" id="PRO_5034225430" evidence="5">
    <location>
        <begin position="22"/>
        <end position="506"/>
    </location>
</feature>
<keyword evidence="8" id="KW-1185">Reference proteome</keyword>
<evidence type="ECO:0000256" key="4">
    <source>
        <dbReference type="ARBA" id="ARBA00023002"/>
    </source>
</evidence>